<organism evidence="2 3">
    <name type="scientific">Synaphobranchus kaupii</name>
    <name type="common">Kaup's arrowtooth eel</name>
    <dbReference type="NCBI Taxonomy" id="118154"/>
    <lineage>
        <taxon>Eukaryota</taxon>
        <taxon>Metazoa</taxon>
        <taxon>Chordata</taxon>
        <taxon>Craniata</taxon>
        <taxon>Vertebrata</taxon>
        <taxon>Euteleostomi</taxon>
        <taxon>Actinopterygii</taxon>
        <taxon>Neopterygii</taxon>
        <taxon>Teleostei</taxon>
        <taxon>Anguilliformes</taxon>
        <taxon>Synaphobranchidae</taxon>
        <taxon>Synaphobranchus</taxon>
    </lineage>
</organism>
<name>A0A9Q1FXC6_SYNKA</name>
<protein>
    <submittedName>
        <fullName evidence="2">Uncharacterized protein</fullName>
    </submittedName>
</protein>
<evidence type="ECO:0000256" key="1">
    <source>
        <dbReference type="SAM" id="MobiDB-lite"/>
    </source>
</evidence>
<sequence>MKSHSDTCNRFETQAAEVLTASPSVSEDTTAEAGSTPEPSSEHMTEESCEITEPDNVEQLHTFNRGTEEIHPGFSIWMESPRSYKRKQKMANGKASSSCSSWPISTANKATKEGVERNSYLI</sequence>
<evidence type="ECO:0000313" key="3">
    <source>
        <dbReference type="Proteomes" id="UP001152622"/>
    </source>
</evidence>
<feature type="compositionally biased region" description="Polar residues" evidence="1">
    <location>
        <begin position="94"/>
        <end position="109"/>
    </location>
</feature>
<accession>A0A9Q1FXC6</accession>
<evidence type="ECO:0000313" key="2">
    <source>
        <dbReference type="EMBL" id="KAJ8369134.1"/>
    </source>
</evidence>
<gene>
    <name evidence="2" type="ORF">SKAU_G00091620</name>
</gene>
<dbReference type="AlphaFoldDB" id="A0A9Q1FXC6"/>
<dbReference type="Proteomes" id="UP001152622">
    <property type="component" value="Chromosome 3"/>
</dbReference>
<dbReference type="EMBL" id="JAINUF010000003">
    <property type="protein sequence ID" value="KAJ8369134.1"/>
    <property type="molecule type" value="Genomic_DNA"/>
</dbReference>
<proteinExistence type="predicted"/>
<comment type="caution">
    <text evidence="2">The sequence shown here is derived from an EMBL/GenBank/DDBJ whole genome shotgun (WGS) entry which is preliminary data.</text>
</comment>
<keyword evidence="3" id="KW-1185">Reference proteome</keyword>
<reference evidence="2" key="1">
    <citation type="journal article" date="2023" name="Science">
        <title>Genome structures resolve the early diversification of teleost fishes.</title>
        <authorList>
            <person name="Parey E."/>
            <person name="Louis A."/>
            <person name="Montfort J."/>
            <person name="Bouchez O."/>
            <person name="Roques C."/>
            <person name="Iampietro C."/>
            <person name="Lluch J."/>
            <person name="Castinel A."/>
            <person name="Donnadieu C."/>
            <person name="Desvignes T."/>
            <person name="Floi Bucao C."/>
            <person name="Jouanno E."/>
            <person name="Wen M."/>
            <person name="Mejri S."/>
            <person name="Dirks R."/>
            <person name="Jansen H."/>
            <person name="Henkel C."/>
            <person name="Chen W.J."/>
            <person name="Zahm M."/>
            <person name="Cabau C."/>
            <person name="Klopp C."/>
            <person name="Thompson A.W."/>
            <person name="Robinson-Rechavi M."/>
            <person name="Braasch I."/>
            <person name="Lecointre G."/>
            <person name="Bobe J."/>
            <person name="Postlethwait J.H."/>
            <person name="Berthelot C."/>
            <person name="Roest Crollius H."/>
            <person name="Guiguen Y."/>
        </authorList>
    </citation>
    <scope>NUCLEOTIDE SEQUENCE</scope>
    <source>
        <strain evidence="2">WJC10195</strain>
    </source>
</reference>
<feature type="region of interest" description="Disordered" evidence="1">
    <location>
        <begin position="1"/>
        <end position="52"/>
    </location>
</feature>
<feature type="region of interest" description="Disordered" evidence="1">
    <location>
        <begin position="83"/>
        <end position="122"/>
    </location>
</feature>